<dbReference type="Proteomes" id="UP000030655">
    <property type="component" value="Unassembled WGS sequence"/>
</dbReference>
<sequence length="485" mass="57617">MDLSKLIISLQKDPKSHEQDYHTLLDHYSKLIDLPSVDPDYLCAVIDTLCSTKQYFNSNLLLYIALHLRNVTDRKIKKALLNHLNSFPKSTNELILLQCNLHYKKVSLSDIKYLINYETVAYILENDEVCNKEVGFMCIVYFFYECQNQRKVRNVDILQLSTEKVNNSLIDQFIFKNEIKCINYELIEKNIYEESKLKINENIKSINENIKSINENINFNELTDNNIEPMNEEKINDEFINEYKNNNELLNNKENIKFERKNKKVKIIDNSLVNVTQYIVKKNSLNLIISNLFSKNKKLVFIALEYTLNNINTFLESITYNDGTKILKLLIRTIQKKLEEKEIRFMKAELVLKLKNHFGITCSFITHYLIKNIKESKAMHLLIESVDDSNLYEVIDLLFEKVIFHYQDIKHKEGNKLVIYGLNVIREINEEYNILDLVKDRLETIDQKDLSIRYAVKSIYNYKNRDVTFIKKRMNKEERKKHRKE</sequence>
<dbReference type="AlphaFoldDB" id="A0A059F5E6"/>
<name>A0A059F5E6_9MICR</name>
<protein>
    <submittedName>
        <fullName evidence="1">Uncharacterized protein</fullName>
    </submittedName>
</protein>
<dbReference type="HOGENOM" id="CLU_044217_0_0_1"/>
<evidence type="ECO:0000313" key="2">
    <source>
        <dbReference type="Proteomes" id="UP000030655"/>
    </source>
</evidence>
<accession>A0A059F5E6</accession>
<proteinExistence type="predicted"/>
<organism evidence="1 2">
    <name type="scientific">Anncaliia algerae PRA339</name>
    <dbReference type="NCBI Taxonomy" id="1288291"/>
    <lineage>
        <taxon>Eukaryota</taxon>
        <taxon>Fungi</taxon>
        <taxon>Fungi incertae sedis</taxon>
        <taxon>Microsporidia</taxon>
        <taxon>Tubulinosematoidea</taxon>
        <taxon>Tubulinosematidae</taxon>
        <taxon>Anncaliia</taxon>
    </lineage>
</organism>
<reference evidence="1 2" key="2">
    <citation type="submission" date="2014-03" db="EMBL/GenBank/DDBJ databases">
        <title>The Genome Sequence of Anncaliia algerae insect isolate PRA339.</title>
        <authorList>
            <consortium name="The Broad Institute Genome Sequencing Platform"/>
            <consortium name="The Broad Institute Genome Sequencing Center for Infectious Disease"/>
            <person name="Cuomo C."/>
            <person name="Becnel J."/>
            <person name="Sanscrainte N."/>
            <person name="Walker B."/>
            <person name="Young S.K."/>
            <person name="Zeng Q."/>
            <person name="Gargeya S."/>
            <person name="Fitzgerald M."/>
            <person name="Haas B."/>
            <person name="Abouelleil A."/>
            <person name="Alvarado L."/>
            <person name="Arachchi H.M."/>
            <person name="Berlin A.M."/>
            <person name="Chapman S.B."/>
            <person name="Dewar J."/>
            <person name="Goldberg J."/>
            <person name="Griggs A."/>
            <person name="Gujja S."/>
            <person name="Hansen M."/>
            <person name="Howarth C."/>
            <person name="Imamovic A."/>
            <person name="Larimer J."/>
            <person name="McCowan C."/>
            <person name="Murphy C."/>
            <person name="Neiman D."/>
            <person name="Pearson M."/>
            <person name="Priest M."/>
            <person name="Roberts A."/>
            <person name="Saif S."/>
            <person name="Shea T."/>
            <person name="Sisk P."/>
            <person name="Sykes S."/>
            <person name="Wortman J."/>
            <person name="Nusbaum C."/>
            <person name="Birren B."/>
        </authorList>
    </citation>
    <scope>NUCLEOTIDE SEQUENCE [LARGE SCALE GENOMIC DNA]</scope>
    <source>
        <strain evidence="1 2">PRA339</strain>
    </source>
</reference>
<keyword evidence="2" id="KW-1185">Reference proteome</keyword>
<gene>
    <name evidence="1" type="ORF">H312_00232</name>
</gene>
<reference evidence="2" key="1">
    <citation type="submission" date="2013-02" db="EMBL/GenBank/DDBJ databases">
        <authorList>
            <consortium name="The Broad Institute Genome Sequencing Platform"/>
            <person name="Cuomo C."/>
            <person name="Becnel J."/>
            <person name="Sanscrainte N."/>
            <person name="Walker B."/>
            <person name="Young S.K."/>
            <person name="Zeng Q."/>
            <person name="Gargeya S."/>
            <person name="Fitzgerald M."/>
            <person name="Haas B."/>
            <person name="Abouelleil A."/>
            <person name="Alvarado L."/>
            <person name="Arachchi H.M."/>
            <person name="Berlin A.M."/>
            <person name="Chapman S.B."/>
            <person name="Dewar J."/>
            <person name="Goldberg J."/>
            <person name="Griggs A."/>
            <person name="Gujja S."/>
            <person name="Hansen M."/>
            <person name="Howarth C."/>
            <person name="Imamovic A."/>
            <person name="Larimer J."/>
            <person name="McCowan C."/>
            <person name="Murphy C."/>
            <person name="Neiman D."/>
            <person name="Pearson M."/>
            <person name="Priest M."/>
            <person name="Roberts A."/>
            <person name="Saif S."/>
            <person name="Shea T."/>
            <person name="Sisk P."/>
            <person name="Sykes S."/>
            <person name="Wortman J."/>
            <person name="Nusbaum C."/>
            <person name="Birren B."/>
        </authorList>
    </citation>
    <scope>NUCLEOTIDE SEQUENCE [LARGE SCALE GENOMIC DNA]</scope>
    <source>
        <strain evidence="2">PRA339</strain>
    </source>
</reference>
<dbReference type="OrthoDB" id="2197574at2759"/>
<dbReference type="VEuPathDB" id="MicrosporidiaDB:H312_00232"/>
<dbReference type="EMBL" id="KK365131">
    <property type="protein sequence ID" value="KCZ82209.1"/>
    <property type="molecule type" value="Genomic_DNA"/>
</dbReference>
<evidence type="ECO:0000313" key="1">
    <source>
        <dbReference type="EMBL" id="KCZ82209.1"/>
    </source>
</evidence>